<gene>
    <name evidence="9" type="ORF">FB389_1911</name>
</gene>
<dbReference type="CDD" id="cd06853">
    <property type="entry name" value="GT_WecA_like"/>
    <property type="match status" value="1"/>
</dbReference>
<evidence type="ECO:0000256" key="7">
    <source>
        <dbReference type="PIRSR" id="PIRSR600715-1"/>
    </source>
</evidence>
<keyword evidence="5 8" id="KW-1133">Transmembrane helix</keyword>
<feature type="transmembrane region" description="Helical" evidence="8">
    <location>
        <begin position="141"/>
        <end position="160"/>
    </location>
</feature>
<keyword evidence="2" id="KW-1003">Cell membrane</keyword>
<keyword evidence="7" id="KW-0479">Metal-binding</keyword>
<dbReference type="GO" id="GO:0016780">
    <property type="term" value="F:phosphotransferase activity, for other substituted phosphate groups"/>
    <property type="evidence" value="ECO:0007669"/>
    <property type="project" value="InterPro"/>
</dbReference>
<keyword evidence="10" id="KW-1185">Reference proteome</keyword>
<dbReference type="PANTHER" id="PTHR22926">
    <property type="entry name" value="PHOSPHO-N-ACETYLMURAMOYL-PENTAPEPTIDE-TRANSFERASE"/>
    <property type="match status" value="1"/>
</dbReference>
<comment type="subcellular location">
    <subcellularLocation>
        <location evidence="1">Cell membrane</location>
        <topology evidence="1">Multi-pass membrane protein</topology>
    </subcellularLocation>
</comment>
<evidence type="ECO:0000256" key="6">
    <source>
        <dbReference type="ARBA" id="ARBA00023136"/>
    </source>
</evidence>
<dbReference type="EMBL" id="VFNV01000001">
    <property type="protein sequence ID" value="TQK77195.1"/>
    <property type="molecule type" value="Genomic_DNA"/>
</dbReference>
<feature type="transmembrane region" description="Helical" evidence="8">
    <location>
        <begin position="166"/>
        <end position="185"/>
    </location>
</feature>
<dbReference type="RefSeq" id="WP_142112998.1">
    <property type="nucleotide sequence ID" value="NZ_BAAATB010000006.1"/>
</dbReference>
<keyword evidence="3 9" id="KW-0808">Transferase</keyword>
<dbReference type="GO" id="GO:0009103">
    <property type="term" value="P:lipopolysaccharide biosynthetic process"/>
    <property type="evidence" value="ECO:0007669"/>
    <property type="project" value="TreeGrafter"/>
</dbReference>
<feature type="transmembrane region" description="Helical" evidence="8">
    <location>
        <begin position="109"/>
        <end position="129"/>
    </location>
</feature>
<feature type="transmembrane region" description="Helical" evidence="8">
    <location>
        <begin position="47"/>
        <end position="67"/>
    </location>
</feature>
<organism evidence="9 10">
    <name type="scientific">Rarobacter incanus</name>
    <dbReference type="NCBI Taxonomy" id="153494"/>
    <lineage>
        <taxon>Bacteria</taxon>
        <taxon>Bacillati</taxon>
        <taxon>Actinomycetota</taxon>
        <taxon>Actinomycetes</taxon>
        <taxon>Micrococcales</taxon>
        <taxon>Rarobacteraceae</taxon>
        <taxon>Rarobacter</taxon>
    </lineage>
</organism>
<feature type="transmembrane region" description="Helical" evidence="8">
    <location>
        <begin position="79"/>
        <end position="97"/>
    </location>
</feature>
<comment type="caution">
    <text evidence="9">The sequence shown here is derived from an EMBL/GenBank/DDBJ whole genome shotgun (WGS) entry which is preliminary data.</text>
</comment>
<evidence type="ECO:0000313" key="10">
    <source>
        <dbReference type="Proteomes" id="UP000316181"/>
    </source>
</evidence>
<dbReference type="Pfam" id="PF00953">
    <property type="entry name" value="Glycos_transf_4"/>
    <property type="match status" value="1"/>
</dbReference>
<dbReference type="GO" id="GO:0046872">
    <property type="term" value="F:metal ion binding"/>
    <property type="evidence" value="ECO:0007669"/>
    <property type="project" value="UniProtKB-KW"/>
</dbReference>
<feature type="binding site" evidence="7">
    <location>
        <position position="226"/>
    </location>
    <ligand>
        <name>Mg(2+)</name>
        <dbReference type="ChEBI" id="CHEBI:18420"/>
    </ligand>
</feature>
<feature type="transmembrane region" description="Helical" evidence="8">
    <location>
        <begin position="197"/>
        <end position="217"/>
    </location>
</feature>
<dbReference type="InterPro" id="IPR000715">
    <property type="entry name" value="Glycosyl_transferase_4"/>
</dbReference>
<reference evidence="9 10" key="1">
    <citation type="submission" date="2019-06" db="EMBL/GenBank/DDBJ databases">
        <title>Sequencing the genomes of 1000 actinobacteria strains.</title>
        <authorList>
            <person name="Klenk H.-P."/>
        </authorList>
    </citation>
    <scope>NUCLEOTIDE SEQUENCE [LARGE SCALE GENOMIC DNA]</scope>
    <source>
        <strain evidence="9 10">DSM 10596</strain>
    </source>
</reference>
<evidence type="ECO:0000256" key="4">
    <source>
        <dbReference type="ARBA" id="ARBA00022692"/>
    </source>
</evidence>
<feature type="binding site" evidence="7">
    <location>
        <position position="158"/>
    </location>
    <ligand>
        <name>Mg(2+)</name>
        <dbReference type="ChEBI" id="CHEBI:18420"/>
    </ligand>
</feature>
<dbReference type="GO" id="GO:0005886">
    <property type="term" value="C:plasma membrane"/>
    <property type="evidence" value="ECO:0007669"/>
    <property type="project" value="UniProtKB-SubCell"/>
</dbReference>
<keyword evidence="7" id="KW-0460">Magnesium</keyword>
<dbReference type="GO" id="GO:0044038">
    <property type="term" value="P:cell wall macromolecule biosynthetic process"/>
    <property type="evidence" value="ECO:0007669"/>
    <property type="project" value="TreeGrafter"/>
</dbReference>
<dbReference type="AlphaFoldDB" id="A0A542SRG9"/>
<dbReference type="GO" id="GO:0071555">
    <property type="term" value="P:cell wall organization"/>
    <property type="evidence" value="ECO:0007669"/>
    <property type="project" value="TreeGrafter"/>
</dbReference>
<evidence type="ECO:0000256" key="1">
    <source>
        <dbReference type="ARBA" id="ARBA00004651"/>
    </source>
</evidence>
<feature type="transmembrane region" description="Helical" evidence="8">
    <location>
        <begin position="340"/>
        <end position="359"/>
    </location>
</feature>
<protein>
    <submittedName>
        <fullName evidence="9">UDP-GlcNAc:undecaprenyl-phosphate GlcNAc-1-phosphate transferase</fullName>
    </submittedName>
</protein>
<evidence type="ECO:0000256" key="2">
    <source>
        <dbReference type="ARBA" id="ARBA00022475"/>
    </source>
</evidence>
<keyword evidence="4 8" id="KW-0812">Transmembrane</keyword>
<dbReference type="OrthoDB" id="9783652at2"/>
<evidence type="ECO:0000256" key="8">
    <source>
        <dbReference type="SAM" id="Phobius"/>
    </source>
</evidence>
<evidence type="ECO:0000256" key="5">
    <source>
        <dbReference type="ARBA" id="ARBA00022989"/>
    </source>
</evidence>
<evidence type="ECO:0000313" key="9">
    <source>
        <dbReference type="EMBL" id="TQK77195.1"/>
    </source>
</evidence>
<comment type="cofactor">
    <cofactor evidence="7">
        <name>Mg(2+)</name>
        <dbReference type="ChEBI" id="CHEBI:18420"/>
    </cofactor>
</comment>
<dbReference type="PANTHER" id="PTHR22926:SF3">
    <property type="entry name" value="UNDECAPRENYL-PHOSPHATE ALPHA-N-ACETYLGLUCOSAMINYL 1-PHOSPHATE TRANSFERASE"/>
    <property type="match status" value="1"/>
</dbReference>
<keyword evidence="6 8" id="KW-0472">Membrane</keyword>
<accession>A0A542SRG9</accession>
<dbReference type="Proteomes" id="UP000316181">
    <property type="component" value="Unassembled WGS sequence"/>
</dbReference>
<feature type="transmembrane region" description="Helical" evidence="8">
    <location>
        <begin position="258"/>
        <end position="276"/>
    </location>
</feature>
<sequence length="378" mass="40284">MRVYLLVCLVAAVVTFLLTPLARWIATRSGAYTAVRARDVHTVPTPRLGGLAMLGGLVVSFVIASHIPFLQPVFRDSGNTAWGVIGGAAIVCAIGVVDDIWDLDWMIKLVGQILAAGLMAWQGVQLITLPIGGLTIGSSRMSLFVTVLMIVVAMNAVNFVDGLDGLAAGVVAIGGGAFFVYTYILTLNSSPLDYASLASLVVAALVGVCVGFLPFNFHQARIFMGDSGSMLIGLTLAAAAIIITGKIDPEKISGGQTIPVYLPMLLPFAVLVLPLLDMTMAVIRRLAQGKSPFHPDRRHLHHRLLSIGHTHRRAVFVMYLWTGVFAFGGVSLVAFPWRDVVVGTLIASAVALVLTLGPLRGRGGYDDHRTARHATRAR</sequence>
<feature type="transmembrane region" description="Helical" evidence="8">
    <location>
        <begin position="314"/>
        <end position="334"/>
    </location>
</feature>
<evidence type="ECO:0000256" key="3">
    <source>
        <dbReference type="ARBA" id="ARBA00022679"/>
    </source>
</evidence>
<name>A0A542SRG9_9MICO</name>
<proteinExistence type="predicted"/>